<feature type="non-terminal residue" evidence="1">
    <location>
        <position position="28"/>
    </location>
</feature>
<dbReference type="EMBL" id="LAZR01034808">
    <property type="protein sequence ID" value="KKL43020.1"/>
    <property type="molecule type" value="Genomic_DNA"/>
</dbReference>
<evidence type="ECO:0000313" key="1">
    <source>
        <dbReference type="EMBL" id="KKK91809.1"/>
    </source>
</evidence>
<organism evidence="1">
    <name type="scientific">marine sediment metagenome</name>
    <dbReference type="NCBI Taxonomy" id="412755"/>
    <lineage>
        <taxon>unclassified sequences</taxon>
        <taxon>metagenomes</taxon>
        <taxon>ecological metagenomes</taxon>
    </lineage>
</organism>
<reference evidence="1" key="1">
    <citation type="journal article" date="2015" name="Nature">
        <title>Complex archaea that bridge the gap between prokaryotes and eukaryotes.</title>
        <authorList>
            <person name="Spang A."/>
            <person name="Saw J.H."/>
            <person name="Jorgensen S.L."/>
            <person name="Zaremba-Niedzwiedzka K."/>
            <person name="Martijn J."/>
            <person name="Lind A.E."/>
            <person name="van Eijk R."/>
            <person name="Schleper C."/>
            <person name="Guy L."/>
            <person name="Ettema T.J."/>
        </authorList>
    </citation>
    <scope>NUCLEOTIDE SEQUENCE</scope>
</reference>
<proteinExistence type="predicted"/>
<protein>
    <submittedName>
        <fullName evidence="1">Uncharacterized protein</fullName>
    </submittedName>
</protein>
<sequence>MVDICEHPIECLGQDKEGKGCGWCADIS</sequence>
<dbReference type="EMBL" id="LAZR01048490">
    <property type="protein sequence ID" value="KKK91809.1"/>
    <property type="molecule type" value="Genomic_DNA"/>
</dbReference>
<dbReference type="AlphaFoldDB" id="A0A0F9BMG1"/>
<gene>
    <name evidence="2" type="ORF">LCGC14_2367050</name>
    <name evidence="1" type="ORF">LCGC14_2709250</name>
</gene>
<evidence type="ECO:0000313" key="2">
    <source>
        <dbReference type="EMBL" id="KKL43020.1"/>
    </source>
</evidence>
<comment type="caution">
    <text evidence="1">The sequence shown here is derived from an EMBL/GenBank/DDBJ whole genome shotgun (WGS) entry which is preliminary data.</text>
</comment>
<accession>A0A0F9BMG1</accession>
<name>A0A0F9BMG1_9ZZZZ</name>